<evidence type="ECO:0000256" key="1">
    <source>
        <dbReference type="ARBA" id="ARBA00004196"/>
    </source>
</evidence>
<dbReference type="InterPro" id="IPR058627">
    <property type="entry name" value="MdtA-like_C"/>
</dbReference>
<dbReference type="Pfam" id="PF25917">
    <property type="entry name" value="BSH_RND"/>
    <property type="match status" value="1"/>
</dbReference>
<feature type="transmembrane region" description="Helical" evidence="3">
    <location>
        <begin position="12"/>
        <end position="31"/>
    </location>
</feature>
<evidence type="ECO:0000259" key="5">
    <source>
        <dbReference type="Pfam" id="PF25917"/>
    </source>
</evidence>
<sequence length="385" mass="42768">MSIRFHVKITRRTALYAAVAVVVAIVAIALLTRDKEVPSLPPVVAVEEVAAENVEIYGEYVGRIRAQQFVEIRARVEGYLESMLFEEGSYVHKDQVLFVIDPKQYRAKVDKARAQLNKDQALALKAERDLERIKPLYQQNAASRLDLDNATATYETATASVSMSQADLTQAEMELGYTTVRSPISGYISERLVDIGTLVGPGGQSLLATIVKSDTVRVDFSMTELDYLRSKERNMNIGHQDTTRSWQPYITVTLADNSQYPLKGLVDFAEPQVDPKTGTFSVRAEMPNPKHILLPGQTTRVKLLLDVREGAIVVPNKAVEIEKGGAYVYVVNSDNRVERRFIELGPELPNKIVVERGLASGERIVVEGYHKLSPGMEVQAVPPVE</sequence>
<dbReference type="Gene3D" id="2.40.420.20">
    <property type="match status" value="1"/>
</dbReference>
<proteinExistence type="inferred from homology"/>
<dbReference type="Pfam" id="PF25876">
    <property type="entry name" value="HH_MFP_RND"/>
    <property type="match status" value="1"/>
</dbReference>
<dbReference type="AlphaFoldDB" id="A0A9D1H8Z5"/>
<dbReference type="PANTHER" id="PTHR30158:SF3">
    <property type="entry name" value="MULTIDRUG EFFLUX PUMP SUBUNIT ACRA-RELATED"/>
    <property type="match status" value="1"/>
</dbReference>
<dbReference type="Gene3D" id="2.40.30.170">
    <property type="match status" value="1"/>
</dbReference>
<name>A0A9D1H8Z5_9FLAO</name>
<dbReference type="InterPro" id="IPR058626">
    <property type="entry name" value="MdtA-like_b-barrel"/>
</dbReference>
<dbReference type="GO" id="GO:0030313">
    <property type="term" value="C:cell envelope"/>
    <property type="evidence" value="ECO:0007669"/>
    <property type="project" value="UniProtKB-SubCell"/>
</dbReference>
<dbReference type="Pfam" id="PF25967">
    <property type="entry name" value="RND-MFP_C"/>
    <property type="match status" value="1"/>
</dbReference>
<feature type="domain" description="Multidrug resistance protein MdtA-like C-terminal permuted SH3" evidence="7">
    <location>
        <begin position="311"/>
        <end position="369"/>
    </location>
</feature>
<evidence type="ECO:0000313" key="9">
    <source>
        <dbReference type="Proteomes" id="UP000824161"/>
    </source>
</evidence>
<dbReference type="FunFam" id="2.40.420.20:FF:000001">
    <property type="entry name" value="Efflux RND transporter periplasmic adaptor subunit"/>
    <property type="match status" value="1"/>
</dbReference>
<feature type="domain" description="Multidrug resistance protein MdtA-like alpha-helical hairpin" evidence="4">
    <location>
        <begin position="110"/>
        <end position="178"/>
    </location>
</feature>
<dbReference type="GO" id="GO:0005886">
    <property type="term" value="C:plasma membrane"/>
    <property type="evidence" value="ECO:0007669"/>
    <property type="project" value="TreeGrafter"/>
</dbReference>
<dbReference type="InterPro" id="IPR058625">
    <property type="entry name" value="MdtA-like_BSH"/>
</dbReference>
<feature type="domain" description="Multidrug resistance protein MdtA-like beta-barrel" evidence="6">
    <location>
        <begin position="215"/>
        <end position="306"/>
    </location>
</feature>
<keyword evidence="3" id="KW-1133">Transmembrane helix</keyword>
<dbReference type="InterPro" id="IPR058624">
    <property type="entry name" value="MdtA-like_HH"/>
</dbReference>
<feature type="domain" description="Multidrug resistance protein MdtA-like barrel-sandwich hybrid" evidence="5">
    <location>
        <begin position="70"/>
        <end position="210"/>
    </location>
</feature>
<dbReference type="Gene3D" id="2.40.50.100">
    <property type="match status" value="1"/>
</dbReference>
<reference evidence="8" key="2">
    <citation type="journal article" date="2021" name="PeerJ">
        <title>Extensive microbial diversity within the chicken gut microbiome revealed by metagenomics and culture.</title>
        <authorList>
            <person name="Gilroy R."/>
            <person name="Ravi A."/>
            <person name="Getino M."/>
            <person name="Pursley I."/>
            <person name="Horton D.L."/>
            <person name="Alikhan N.F."/>
            <person name="Baker D."/>
            <person name="Gharbi K."/>
            <person name="Hall N."/>
            <person name="Watson M."/>
            <person name="Adriaenssens E.M."/>
            <person name="Foster-Nyarko E."/>
            <person name="Jarju S."/>
            <person name="Secka A."/>
            <person name="Antonio M."/>
            <person name="Oren A."/>
            <person name="Chaudhuri R.R."/>
            <person name="La Ragione R."/>
            <person name="Hildebrand F."/>
            <person name="Pallen M.J."/>
        </authorList>
    </citation>
    <scope>NUCLEOTIDE SEQUENCE</scope>
    <source>
        <strain evidence="8">1383</strain>
    </source>
</reference>
<dbReference type="GO" id="GO:0022857">
    <property type="term" value="F:transmembrane transporter activity"/>
    <property type="evidence" value="ECO:0007669"/>
    <property type="project" value="InterPro"/>
</dbReference>
<accession>A0A9D1H8Z5</accession>
<comment type="caution">
    <text evidence="8">The sequence shown here is derived from an EMBL/GenBank/DDBJ whole genome shotgun (WGS) entry which is preliminary data.</text>
</comment>
<evidence type="ECO:0000259" key="7">
    <source>
        <dbReference type="Pfam" id="PF25967"/>
    </source>
</evidence>
<evidence type="ECO:0000259" key="6">
    <source>
        <dbReference type="Pfam" id="PF25944"/>
    </source>
</evidence>
<reference evidence="8" key="1">
    <citation type="submission" date="2020-10" db="EMBL/GenBank/DDBJ databases">
        <authorList>
            <person name="Gilroy R."/>
        </authorList>
    </citation>
    <scope>NUCLEOTIDE SEQUENCE</scope>
    <source>
        <strain evidence="8">1383</strain>
    </source>
</reference>
<comment type="subcellular location">
    <subcellularLocation>
        <location evidence="1">Cell envelope</location>
    </subcellularLocation>
</comment>
<dbReference type="Gene3D" id="1.10.287.470">
    <property type="entry name" value="Helix hairpin bin"/>
    <property type="match status" value="1"/>
</dbReference>
<dbReference type="GO" id="GO:0046677">
    <property type="term" value="P:response to antibiotic"/>
    <property type="evidence" value="ECO:0007669"/>
    <property type="project" value="TreeGrafter"/>
</dbReference>
<keyword evidence="3" id="KW-0812">Transmembrane</keyword>
<dbReference type="PANTHER" id="PTHR30158">
    <property type="entry name" value="ACRA/E-RELATED COMPONENT OF DRUG EFFLUX TRANSPORTER"/>
    <property type="match status" value="1"/>
</dbReference>
<organism evidence="8 9">
    <name type="scientific">Candidatus Merdimorpha stercoravium</name>
    <dbReference type="NCBI Taxonomy" id="2840863"/>
    <lineage>
        <taxon>Bacteria</taxon>
        <taxon>Pseudomonadati</taxon>
        <taxon>Bacteroidota</taxon>
        <taxon>Flavobacteriia</taxon>
        <taxon>Flavobacteriales</taxon>
        <taxon>Candidatus Merdimorpha</taxon>
    </lineage>
</organism>
<dbReference type="SUPFAM" id="SSF111369">
    <property type="entry name" value="HlyD-like secretion proteins"/>
    <property type="match status" value="1"/>
</dbReference>
<evidence type="ECO:0000256" key="2">
    <source>
        <dbReference type="ARBA" id="ARBA00009477"/>
    </source>
</evidence>
<evidence type="ECO:0000256" key="3">
    <source>
        <dbReference type="SAM" id="Phobius"/>
    </source>
</evidence>
<dbReference type="Proteomes" id="UP000824161">
    <property type="component" value="Unassembled WGS sequence"/>
</dbReference>
<evidence type="ECO:0000313" key="8">
    <source>
        <dbReference type="EMBL" id="HIT97873.1"/>
    </source>
</evidence>
<evidence type="ECO:0000259" key="4">
    <source>
        <dbReference type="Pfam" id="PF25876"/>
    </source>
</evidence>
<dbReference type="Pfam" id="PF25944">
    <property type="entry name" value="Beta-barrel_RND"/>
    <property type="match status" value="1"/>
</dbReference>
<comment type="similarity">
    <text evidence="2">Belongs to the membrane fusion protein (MFP) (TC 8.A.1) family.</text>
</comment>
<keyword evidence="3" id="KW-0472">Membrane</keyword>
<protein>
    <submittedName>
        <fullName evidence="8">Efflux RND transporter periplasmic adaptor subunit</fullName>
    </submittedName>
</protein>
<dbReference type="NCBIfam" id="TIGR01730">
    <property type="entry name" value="RND_mfp"/>
    <property type="match status" value="1"/>
</dbReference>
<gene>
    <name evidence="8" type="ORF">IAC44_03445</name>
</gene>
<dbReference type="InterPro" id="IPR006143">
    <property type="entry name" value="RND_pump_MFP"/>
</dbReference>
<dbReference type="EMBL" id="DVLY01000080">
    <property type="protein sequence ID" value="HIT97873.1"/>
    <property type="molecule type" value="Genomic_DNA"/>
</dbReference>